<evidence type="ECO:0000313" key="7">
    <source>
        <dbReference type="Proteomes" id="UP000199339"/>
    </source>
</evidence>
<evidence type="ECO:0000256" key="2">
    <source>
        <dbReference type="ARBA" id="ARBA00023015"/>
    </source>
</evidence>
<dbReference type="InterPro" id="IPR005119">
    <property type="entry name" value="LysR_subst-bd"/>
</dbReference>
<sequence>MDLRKLRYFLTVAEERNLGRAAALLHISQPPLTRQIHQLEQELGVQLFNRTPKGMELTEAGTLLAQEARNIFSLVQQASEKTQRASQGRLGRLDVAVFGSGVLDTIPRVLRRFKEDYPEVKVVLHTMEKEEQIQALRQHRITVGFNRMLKPLPDITTELVNRERLLLAVNENSPLATRSVIKLRELADYPMVLFSSSARPNFVDKVMSLCYAAGFTPEITQEVGDVVTGVSLVASDFGVCLVSESAASLSLPGVVYREISDLPASAAIDLSCIFRADDNSMLLKSFLGTLRNFKSEELLEDEAR</sequence>
<dbReference type="PRINTS" id="PR00039">
    <property type="entry name" value="HTHLYSR"/>
</dbReference>
<reference evidence="7" key="1">
    <citation type="submission" date="2016-10" db="EMBL/GenBank/DDBJ databases">
        <authorList>
            <person name="Varghese N."/>
            <person name="Submissions S."/>
        </authorList>
    </citation>
    <scope>NUCLEOTIDE SEQUENCE [LARGE SCALE GENOMIC DNA]</scope>
    <source>
        <strain evidence="7">CGMCC 1.6775</strain>
    </source>
</reference>
<keyword evidence="4" id="KW-0804">Transcription</keyword>
<dbReference type="InterPro" id="IPR036390">
    <property type="entry name" value="WH_DNA-bd_sf"/>
</dbReference>
<dbReference type="Pfam" id="PF03466">
    <property type="entry name" value="LysR_substrate"/>
    <property type="match status" value="1"/>
</dbReference>
<keyword evidence="2" id="KW-0805">Transcription regulation</keyword>
<dbReference type="InterPro" id="IPR000847">
    <property type="entry name" value="LysR_HTH_N"/>
</dbReference>
<dbReference type="Gene3D" id="3.40.190.10">
    <property type="entry name" value="Periplasmic binding protein-like II"/>
    <property type="match status" value="2"/>
</dbReference>
<organism evidence="6 7">
    <name type="scientific">Marinobacter pelagius</name>
    <dbReference type="NCBI Taxonomy" id="379482"/>
    <lineage>
        <taxon>Bacteria</taxon>
        <taxon>Pseudomonadati</taxon>
        <taxon>Pseudomonadota</taxon>
        <taxon>Gammaproteobacteria</taxon>
        <taxon>Pseudomonadales</taxon>
        <taxon>Marinobacteraceae</taxon>
        <taxon>Marinobacter</taxon>
    </lineage>
</organism>
<keyword evidence="3 6" id="KW-0238">DNA-binding</keyword>
<dbReference type="CDD" id="cd08446">
    <property type="entry name" value="PBP2_Chlorocatechol"/>
    <property type="match status" value="1"/>
</dbReference>
<dbReference type="PROSITE" id="PS50931">
    <property type="entry name" value="HTH_LYSR"/>
    <property type="match status" value="1"/>
</dbReference>
<comment type="similarity">
    <text evidence="1">Belongs to the LysR transcriptional regulatory family.</text>
</comment>
<dbReference type="SUPFAM" id="SSF53850">
    <property type="entry name" value="Periplasmic binding protein-like II"/>
    <property type="match status" value="1"/>
</dbReference>
<accession>A0A1I4QZC9</accession>
<feature type="domain" description="HTH lysR-type" evidence="5">
    <location>
        <begin position="1"/>
        <end position="58"/>
    </location>
</feature>
<dbReference type="InterPro" id="IPR036388">
    <property type="entry name" value="WH-like_DNA-bd_sf"/>
</dbReference>
<evidence type="ECO:0000259" key="5">
    <source>
        <dbReference type="PROSITE" id="PS50931"/>
    </source>
</evidence>
<evidence type="ECO:0000256" key="3">
    <source>
        <dbReference type="ARBA" id="ARBA00023125"/>
    </source>
</evidence>
<dbReference type="AlphaFoldDB" id="A0A1I4QZC9"/>
<dbReference type="Pfam" id="PF00126">
    <property type="entry name" value="HTH_1"/>
    <property type="match status" value="1"/>
</dbReference>
<dbReference type="FunFam" id="1.10.10.10:FF:000001">
    <property type="entry name" value="LysR family transcriptional regulator"/>
    <property type="match status" value="1"/>
</dbReference>
<proteinExistence type="inferred from homology"/>
<dbReference type="Proteomes" id="UP000199339">
    <property type="component" value="Unassembled WGS sequence"/>
</dbReference>
<dbReference type="EMBL" id="FOUR01000001">
    <property type="protein sequence ID" value="SFM45351.1"/>
    <property type="molecule type" value="Genomic_DNA"/>
</dbReference>
<dbReference type="SUPFAM" id="SSF46785">
    <property type="entry name" value="Winged helix' DNA-binding domain"/>
    <property type="match status" value="1"/>
</dbReference>
<dbReference type="PANTHER" id="PTHR30346:SF0">
    <property type="entry name" value="HCA OPERON TRANSCRIPTIONAL ACTIVATOR HCAR"/>
    <property type="match status" value="1"/>
</dbReference>
<dbReference type="GO" id="GO:0003700">
    <property type="term" value="F:DNA-binding transcription factor activity"/>
    <property type="evidence" value="ECO:0007669"/>
    <property type="project" value="InterPro"/>
</dbReference>
<name>A0A1I4QZC9_9GAMM</name>
<evidence type="ECO:0000256" key="1">
    <source>
        <dbReference type="ARBA" id="ARBA00009437"/>
    </source>
</evidence>
<gene>
    <name evidence="6" type="ORF">SAMN04487961_0316</name>
</gene>
<dbReference type="RefSeq" id="WP_091997875.1">
    <property type="nucleotide sequence ID" value="NZ_FOUR01000001.1"/>
</dbReference>
<evidence type="ECO:0000256" key="4">
    <source>
        <dbReference type="ARBA" id="ARBA00023163"/>
    </source>
</evidence>
<dbReference type="OrthoDB" id="9803735at2"/>
<protein>
    <submittedName>
        <fullName evidence="6">DNA-binding transcriptional regulator, LysR family</fullName>
    </submittedName>
</protein>
<dbReference type="GO" id="GO:0032993">
    <property type="term" value="C:protein-DNA complex"/>
    <property type="evidence" value="ECO:0007669"/>
    <property type="project" value="TreeGrafter"/>
</dbReference>
<evidence type="ECO:0000313" key="6">
    <source>
        <dbReference type="EMBL" id="SFM45351.1"/>
    </source>
</evidence>
<keyword evidence="7" id="KW-1185">Reference proteome</keyword>
<dbReference type="Gene3D" id="1.10.10.10">
    <property type="entry name" value="Winged helix-like DNA-binding domain superfamily/Winged helix DNA-binding domain"/>
    <property type="match status" value="1"/>
</dbReference>
<dbReference type="PANTHER" id="PTHR30346">
    <property type="entry name" value="TRANSCRIPTIONAL DUAL REGULATOR HCAR-RELATED"/>
    <property type="match status" value="1"/>
</dbReference>
<dbReference type="GO" id="GO:0003677">
    <property type="term" value="F:DNA binding"/>
    <property type="evidence" value="ECO:0007669"/>
    <property type="project" value="UniProtKB-KW"/>
</dbReference>